<dbReference type="AlphaFoldDB" id="A0A813FH48"/>
<dbReference type="GO" id="GO:0005840">
    <property type="term" value="C:ribosome"/>
    <property type="evidence" value="ECO:0007669"/>
    <property type="project" value="UniProtKB-KW"/>
</dbReference>
<dbReference type="Pfam" id="PF00366">
    <property type="entry name" value="Ribosomal_S17"/>
    <property type="match status" value="1"/>
</dbReference>
<dbReference type="SUPFAM" id="SSF50249">
    <property type="entry name" value="Nucleic acid-binding proteins"/>
    <property type="match status" value="1"/>
</dbReference>
<sequence>MLLSPVRFAWHYKYWQRQTAGFLRTYEKNNKLPNNEMIGYVVNDKHPKSVRVACDRYMWVMRYKKAFRFTKKIWAHDEHSECRIGDVVRVQPMGYRMGPWKTYVLVRVLHREPRDDEFAPRGSEKRNLLLSDRVEPDVPLAAAFVE</sequence>
<dbReference type="OrthoDB" id="274752at2759"/>
<dbReference type="Proteomes" id="UP000654075">
    <property type="component" value="Unassembled WGS sequence"/>
</dbReference>
<reference evidence="4" key="1">
    <citation type="submission" date="2021-02" db="EMBL/GenBank/DDBJ databases">
        <authorList>
            <person name="Dougan E. K."/>
            <person name="Rhodes N."/>
            <person name="Thang M."/>
            <person name="Chan C."/>
        </authorList>
    </citation>
    <scope>NUCLEOTIDE SEQUENCE</scope>
</reference>
<evidence type="ECO:0000313" key="5">
    <source>
        <dbReference type="Proteomes" id="UP000654075"/>
    </source>
</evidence>
<dbReference type="PANTHER" id="PTHR10744">
    <property type="entry name" value="40S RIBOSOMAL PROTEIN S11 FAMILY MEMBER"/>
    <property type="match status" value="1"/>
</dbReference>
<keyword evidence="2" id="KW-0689">Ribosomal protein</keyword>
<evidence type="ECO:0000256" key="3">
    <source>
        <dbReference type="ARBA" id="ARBA00023274"/>
    </source>
</evidence>
<evidence type="ECO:0008006" key="6">
    <source>
        <dbReference type="Google" id="ProtNLM"/>
    </source>
</evidence>
<name>A0A813FH48_POLGL</name>
<gene>
    <name evidence="4" type="ORF">PGLA1383_LOCUS29031</name>
</gene>
<dbReference type="InterPro" id="IPR000266">
    <property type="entry name" value="Ribosomal_uS17"/>
</dbReference>
<keyword evidence="5" id="KW-1185">Reference proteome</keyword>
<dbReference type="OMA" id="RIGPWKT"/>
<dbReference type="GO" id="GO:0003735">
    <property type="term" value="F:structural constituent of ribosome"/>
    <property type="evidence" value="ECO:0007669"/>
    <property type="project" value="InterPro"/>
</dbReference>
<dbReference type="GO" id="GO:0006412">
    <property type="term" value="P:translation"/>
    <property type="evidence" value="ECO:0007669"/>
    <property type="project" value="InterPro"/>
</dbReference>
<dbReference type="Gene3D" id="2.40.50.140">
    <property type="entry name" value="Nucleic acid-binding proteins"/>
    <property type="match status" value="1"/>
</dbReference>
<protein>
    <recommendedName>
        <fullName evidence="6">30S ribosomal protein S17, chloroplastic</fullName>
    </recommendedName>
</protein>
<dbReference type="InterPro" id="IPR012340">
    <property type="entry name" value="NA-bd_OB-fold"/>
</dbReference>
<evidence type="ECO:0000256" key="2">
    <source>
        <dbReference type="ARBA" id="ARBA00022980"/>
    </source>
</evidence>
<dbReference type="GO" id="GO:1990904">
    <property type="term" value="C:ribonucleoprotein complex"/>
    <property type="evidence" value="ECO:0007669"/>
    <property type="project" value="UniProtKB-KW"/>
</dbReference>
<comment type="similarity">
    <text evidence="1">Belongs to the universal ribosomal protein uS17 family.</text>
</comment>
<accession>A0A813FH48</accession>
<dbReference type="GO" id="GO:0005739">
    <property type="term" value="C:mitochondrion"/>
    <property type="evidence" value="ECO:0007669"/>
    <property type="project" value="TreeGrafter"/>
</dbReference>
<evidence type="ECO:0000256" key="1">
    <source>
        <dbReference type="ARBA" id="ARBA00010254"/>
    </source>
</evidence>
<proteinExistence type="inferred from homology"/>
<evidence type="ECO:0000313" key="4">
    <source>
        <dbReference type="EMBL" id="CAE8611226.1"/>
    </source>
</evidence>
<dbReference type="CDD" id="cd00364">
    <property type="entry name" value="Ribosomal_uS17"/>
    <property type="match status" value="1"/>
</dbReference>
<comment type="caution">
    <text evidence="4">The sequence shown here is derived from an EMBL/GenBank/DDBJ whole genome shotgun (WGS) entry which is preliminary data.</text>
</comment>
<dbReference type="PANTHER" id="PTHR10744:SF1">
    <property type="entry name" value="SMALL RIBOSOMAL SUBUNIT PROTEIN US17M"/>
    <property type="match status" value="1"/>
</dbReference>
<organism evidence="4 5">
    <name type="scientific">Polarella glacialis</name>
    <name type="common">Dinoflagellate</name>
    <dbReference type="NCBI Taxonomy" id="89957"/>
    <lineage>
        <taxon>Eukaryota</taxon>
        <taxon>Sar</taxon>
        <taxon>Alveolata</taxon>
        <taxon>Dinophyceae</taxon>
        <taxon>Suessiales</taxon>
        <taxon>Suessiaceae</taxon>
        <taxon>Polarella</taxon>
    </lineage>
</organism>
<keyword evidence="3" id="KW-0687">Ribonucleoprotein</keyword>
<dbReference type="EMBL" id="CAJNNV010025000">
    <property type="protein sequence ID" value="CAE8611226.1"/>
    <property type="molecule type" value="Genomic_DNA"/>
</dbReference>